<gene>
    <name evidence="2" type="ORF">NEMBOFW57_006755</name>
</gene>
<name>A0AAD4ETD5_9PEZI</name>
<evidence type="ECO:0000313" key="3">
    <source>
        <dbReference type="Proteomes" id="UP001197093"/>
    </source>
</evidence>
<evidence type="ECO:0000313" key="2">
    <source>
        <dbReference type="EMBL" id="KAG7287248.1"/>
    </source>
</evidence>
<organism evidence="2 3">
    <name type="scientific">Staphylotrichum longicolle</name>
    <dbReference type="NCBI Taxonomy" id="669026"/>
    <lineage>
        <taxon>Eukaryota</taxon>
        <taxon>Fungi</taxon>
        <taxon>Dikarya</taxon>
        <taxon>Ascomycota</taxon>
        <taxon>Pezizomycotina</taxon>
        <taxon>Sordariomycetes</taxon>
        <taxon>Sordariomycetidae</taxon>
        <taxon>Sordariales</taxon>
        <taxon>Chaetomiaceae</taxon>
        <taxon>Staphylotrichum</taxon>
    </lineage>
</organism>
<evidence type="ECO:0008006" key="4">
    <source>
        <dbReference type="Google" id="ProtNLM"/>
    </source>
</evidence>
<feature type="chain" id="PRO_5041913282" description="Pheromone" evidence="1">
    <location>
        <begin position="18"/>
        <end position="66"/>
    </location>
</feature>
<accession>A0AAD4ETD5</accession>
<comment type="caution">
    <text evidence="2">The sequence shown here is derived from an EMBL/GenBank/DDBJ whole genome shotgun (WGS) entry which is preliminary data.</text>
</comment>
<keyword evidence="1" id="KW-0732">Signal</keyword>
<proteinExistence type="predicted"/>
<sequence>MQFNALLIASLLSPSLAAVLSKDDVLVKDAVQAAAAAKCYSGPSGYGHSNELADCIQQMADHRVDV</sequence>
<dbReference type="AlphaFoldDB" id="A0AAD4ETD5"/>
<dbReference type="EMBL" id="JAHCVI010000003">
    <property type="protein sequence ID" value="KAG7287248.1"/>
    <property type="molecule type" value="Genomic_DNA"/>
</dbReference>
<dbReference type="Proteomes" id="UP001197093">
    <property type="component" value="Unassembled WGS sequence"/>
</dbReference>
<evidence type="ECO:0000256" key="1">
    <source>
        <dbReference type="SAM" id="SignalP"/>
    </source>
</evidence>
<keyword evidence="3" id="KW-1185">Reference proteome</keyword>
<reference evidence="2" key="1">
    <citation type="submission" date="2023-02" db="EMBL/GenBank/DDBJ databases">
        <authorList>
            <person name="Palmer J.M."/>
        </authorList>
    </citation>
    <scope>NUCLEOTIDE SEQUENCE</scope>
    <source>
        <strain evidence="2">FW57</strain>
    </source>
</reference>
<protein>
    <recommendedName>
        <fullName evidence="4">Pheromone</fullName>
    </recommendedName>
</protein>
<feature type="signal peptide" evidence="1">
    <location>
        <begin position="1"/>
        <end position="17"/>
    </location>
</feature>